<dbReference type="AlphaFoldDB" id="A0A0M7B9L7"/>
<keyword evidence="4" id="KW-1185">Reference proteome</keyword>
<evidence type="ECO:0000313" key="4">
    <source>
        <dbReference type="Proteomes" id="UP000049455"/>
    </source>
</evidence>
<feature type="transmembrane region" description="Helical" evidence="2">
    <location>
        <begin position="37"/>
        <end position="55"/>
    </location>
</feature>
<keyword evidence="2" id="KW-1133">Transmembrane helix</keyword>
<evidence type="ECO:0000313" key="3">
    <source>
        <dbReference type="EMBL" id="CUH38738.1"/>
    </source>
</evidence>
<name>A0A0M7B9L7_9RHOB</name>
<organism evidence="3 4">
    <name type="scientific">Jannaschia seosinensis</name>
    <dbReference type="NCBI Taxonomy" id="313367"/>
    <lineage>
        <taxon>Bacteria</taxon>
        <taxon>Pseudomonadati</taxon>
        <taxon>Pseudomonadota</taxon>
        <taxon>Alphaproteobacteria</taxon>
        <taxon>Rhodobacterales</taxon>
        <taxon>Roseobacteraceae</taxon>
        <taxon>Jannaschia</taxon>
    </lineage>
</organism>
<dbReference type="EMBL" id="CYPR01000094">
    <property type="protein sequence ID" value="CUH38738.1"/>
    <property type="molecule type" value="Genomic_DNA"/>
</dbReference>
<proteinExistence type="predicted"/>
<gene>
    <name evidence="3" type="ORF">JSE7799_01478</name>
</gene>
<keyword evidence="2" id="KW-0812">Transmembrane</keyword>
<protein>
    <submittedName>
        <fullName evidence="3">Uncharacterized protein</fullName>
    </submittedName>
</protein>
<feature type="region of interest" description="Disordered" evidence="1">
    <location>
        <begin position="361"/>
        <end position="390"/>
    </location>
</feature>
<reference evidence="3 4" key="1">
    <citation type="submission" date="2015-09" db="EMBL/GenBank/DDBJ databases">
        <authorList>
            <person name="Jackson K.R."/>
            <person name="Lunt B.L."/>
            <person name="Fisher J.N.B."/>
            <person name="Gardner A.V."/>
            <person name="Bailey M.E."/>
            <person name="Deus L.M."/>
            <person name="Earl A.S."/>
            <person name="Gibby P.D."/>
            <person name="Hartmann K.A."/>
            <person name="Liu J.E."/>
            <person name="Manci A.M."/>
            <person name="Nielsen D.A."/>
            <person name="Solomon M.B."/>
            <person name="Breakwell D.P."/>
            <person name="Burnett S.H."/>
            <person name="Grose J.H."/>
        </authorList>
    </citation>
    <scope>NUCLEOTIDE SEQUENCE [LARGE SCALE GENOMIC DNA]</scope>
    <source>
        <strain evidence="3 4">CECT 7799</strain>
    </source>
</reference>
<evidence type="ECO:0000256" key="1">
    <source>
        <dbReference type="SAM" id="MobiDB-lite"/>
    </source>
</evidence>
<keyword evidence="2" id="KW-0472">Membrane</keyword>
<dbReference type="Proteomes" id="UP000049455">
    <property type="component" value="Unassembled WGS sequence"/>
</dbReference>
<sequence>MDFFRYLALIALAIAAGTVLLWLTVLAFRRTGAGNDVVLGIAALAFAVAAASYLVDRWITFRSAPARIVLNTFVPSSADVADDAGLMAAAVEAHMRDIYALLSPPLEPWRQWREPATPRLLARITEDLLATVRTEEPPLIQTAEISTGPIGFNFAARLPRIRRRDEIISGVVSSGDGDRLSVDVAGTVDERSFAVRITAPGADEAAALIAAAIYAHSADLEVRGQDAAEFVLAVGDHRRAVRFGTEDALKRAHDRIHGLTDRRPNWPEAGLLAAAIFTEVASRRMPETEQKTKGALDEDEYRAEILRTALPHLLSFEGTDPDLSRLVDLMALNTLIRVVQYPDRRESIRLAFERRARQMHKTWTKRQEAAQKEDAKGAKGSDQKDSDGPPMEELEAAALARATLLGALGPKKGPDCAPDERVEAFFGSIENATDRFPELILFYRVSGLYCRLLAALSTDPKNMIALKEVRDALGGIIAQRRATLSDARLGHNELRLHWTALAAERALELRARIALGEKEEELRYALLDAISEAERMDRGLQARPGGWMRAHLATLQIEASLDFADRAQDHPEKAKDLLRDAAAYGADAARTLGLPASVTDVTAEWEADSTIRTEIVRLLASQWPVARDQPLGDLWIIARALLASSDLPPEDAGKLWSPVDPEEIRRKLCEDLAPGARNRLLSPTPRLADEIGPLLNSLKC</sequence>
<dbReference type="STRING" id="313367.JSE7799_01478"/>
<evidence type="ECO:0000256" key="2">
    <source>
        <dbReference type="SAM" id="Phobius"/>
    </source>
</evidence>
<feature type="compositionally biased region" description="Basic and acidic residues" evidence="1">
    <location>
        <begin position="365"/>
        <end position="387"/>
    </location>
</feature>
<accession>A0A0M7B9L7</accession>
<feature type="transmembrane region" description="Helical" evidence="2">
    <location>
        <begin position="6"/>
        <end position="25"/>
    </location>
</feature>